<feature type="domain" description="Methyltransferase type 11" evidence="1">
    <location>
        <begin position="108"/>
        <end position="201"/>
    </location>
</feature>
<dbReference type="InterPro" id="IPR029063">
    <property type="entry name" value="SAM-dependent_MTases_sf"/>
</dbReference>
<dbReference type="STRING" id="1430440.MGMSRv2__3545"/>
<dbReference type="EMBL" id="HG794546">
    <property type="protein sequence ID" value="CDL00760.1"/>
    <property type="molecule type" value="Genomic_DNA"/>
</dbReference>
<dbReference type="AlphaFoldDB" id="V6F5I4"/>
<dbReference type="HOGENOM" id="CLU_071502_0_0_5"/>
<evidence type="ECO:0000313" key="3">
    <source>
        <dbReference type="Proteomes" id="UP000018922"/>
    </source>
</evidence>
<dbReference type="Gene3D" id="2.20.25.10">
    <property type="match status" value="1"/>
</dbReference>
<keyword evidence="3" id="KW-1185">Reference proteome</keyword>
<sequence>MRRWLLDLLVCPHCVGEQALTLAVDWAMDDEIIDGSLECPHCRAKWPVRDGVPRFVGAAQDYCGNFGFQWQHWKGLQIDRLSGHCLSETRFLADSGWEPEWIRDKLILDCGCGAGRFTDIAAKHGARVVSVDLSAAVNACRDNTMVWDGRVQPIQASLFDLPLRKDAFDGIFCMGVIQHTPDPERLMRTLPAQMKPGGRLAYNFYEADFWPKLQVVKYTLRLITPHLPTDWTLALCRGLVAGLFPLSRALSGIRKVRIINHFLPICSSHDASLSRDQQYAWTLLDTFDWYGPRHEIRQKHTDVAALLQQCGLRNIHSRPGLAVAEKPQSDQG</sequence>
<dbReference type="Proteomes" id="UP000018922">
    <property type="component" value="Chromosome I"/>
</dbReference>
<dbReference type="SUPFAM" id="SSF53335">
    <property type="entry name" value="S-adenosyl-L-methionine-dependent methyltransferases"/>
    <property type="match status" value="1"/>
</dbReference>
<dbReference type="CDD" id="cd02440">
    <property type="entry name" value="AdoMet_MTases"/>
    <property type="match status" value="1"/>
</dbReference>
<evidence type="ECO:0000313" key="2">
    <source>
        <dbReference type="EMBL" id="CDL00760.1"/>
    </source>
</evidence>
<gene>
    <name evidence="2" type="ordered locus">MGMSRv2__3545</name>
</gene>
<dbReference type="InterPro" id="IPR013216">
    <property type="entry name" value="Methyltransf_11"/>
</dbReference>
<dbReference type="GO" id="GO:0008757">
    <property type="term" value="F:S-adenosylmethionine-dependent methyltransferase activity"/>
    <property type="evidence" value="ECO:0007669"/>
    <property type="project" value="InterPro"/>
</dbReference>
<dbReference type="PANTHER" id="PTHR43861">
    <property type="entry name" value="TRANS-ACONITATE 2-METHYLTRANSFERASE-RELATED"/>
    <property type="match status" value="1"/>
</dbReference>
<dbReference type="Gene3D" id="3.40.50.150">
    <property type="entry name" value="Vaccinia Virus protein VP39"/>
    <property type="match status" value="1"/>
</dbReference>
<dbReference type="KEGG" id="mgy:MGMSRv2__3545"/>
<dbReference type="Pfam" id="PF08241">
    <property type="entry name" value="Methyltransf_11"/>
    <property type="match status" value="1"/>
</dbReference>
<proteinExistence type="predicted"/>
<accession>V6F5I4</accession>
<evidence type="ECO:0000259" key="1">
    <source>
        <dbReference type="Pfam" id="PF08241"/>
    </source>
</evidence>
<dbReference type="InterPro" id="IPR005651">
    <property type="entry name" value="Trm112-like"/>
</dbReference>
<dbReference type="Pfam" id="PF03966">
    <property type="entry name" value="Trm112p"/>
    <property type="match status" value="1"/>
</dbReference>
<dbReference type="SUPFAM" id="SSF158997">
    <property type="entry name" value="Trm112p-like"/>
    <property type="match status" value="1"/>
</dbReference>
<organism evidence="2 3">
    <name type="scientific">Magnetospirillum gryphiswaldense (strain DSM 6361 / JCM 21280 / NBRC 15271 / MSR-1)</name>
    <dbReference type="NCBI Taxonomy" id="431944"/>
    <lineage>
        <taxon>Bacteria</taxon>
        <taxon>Pseudomonadati</taxon>
        <taxon>Pseudomonadota</taxon>
        <taxon>Alphaproteobacteria</taxon>
        <taxon>Rhodospirillales</taxon>
        <taxon>Rhodospirillaceae</taxon>
        <taxon>Magnetospirillum</taxon>
    </lineage>
</organism>
<protein>
    <recommendedName>
        <fullName evidence="1">Methyltransferase type 11 domain-containing protein</fullName>
    </recommendedName>
</protein>
<reference evidence="2 3" key="1">
    <citation type="journal article" date="2014" name="Genome Announc.">
        <title>Complete genome sequence of Magnetospirillum gryphiswaldense MSR-1.</title>
        <authorList>
            <person name="Wang X."/>
            <person name="Wang Q."/>
            <person name="Zhang W."/>
            <person name="Wang Y."/>
            <person name="Li L."/>
            <person name="Wen T."/>
            <person name="Zhang T."/>
            <person name="Zhang Y."/>
            <person name="Xu J."/>
            <person name="Hu J."/>
            <person name="Li S."/>
            <person name="Liu L."/>
            <person name="Liu J."/>
            <person name="Jiang W."/>
            <person name="Tian J."/>
            <person name="Li Y."/>
            <person name="Schuler D."/>
            <person name="Wang L."/>
            <person name="Li J."/>
        </authorList>
    </citation>
    <scope>NUCLEOTIDE SEQUENCE [LARGE SCALE GENOMIC DNA]</scope>
    <source>
        <strain evidence="3">DSM 6361 / JCM 21280 / NBRC 15271 / MSR-1</strain>
    </source>
</reference>
<name>V6F5I4_MAGGM</name>
<dbReference type="eggNOG" id="COG2227">
    <property type="taxonomic scope" value="Bacteria"/>
</dbReference>